<evidence type="ECO:0000313" key="2">
    <source>
        <dbReference type="EMBL" id="KAL2466261.1"/>
    </source>
</evidence>
<sequence length="108" mass="12429">MNEKYNSIVVMLARMSISKDKQVKEFNMGSASKRSVLVGRSGGDNRTKRNGYDTSVNHKSPKIDFPQFCGKSRREWVRKANKYFQLHQILEDLRVGIAKMYLKGKSDV</sequence>
<keyword evidence="3" id="KW-1185">Reference proteome</keyword>
<dbReference type="Proteomes" id="UP001604336">
    <property type="component" value="Unassembled WGS sequence"/>
</dbReference>
<evidence type="ECO:0000313" key="3">
    <source>
        <dbReference type="Proteomes" id="UP001604336"/>
    </source>
</evidence>
<reference evidence="3" key="1">
    <citation type="submission" date="2024-07" db="EMBL/GenBank/DDBJ databases">
        <title>Two chromosome-level genome assemblies of Korean endemic species Abeliophyllum distichum and Forsythia ovata (Oleaceae).</title>
        <authorList>
            <person name="Jang H."/>
        </authorList>
    </citation>
    <scope>NUCLEOTIDE SEQUENCE [LARGE SCALE GENOMIC DNA]</scope>
</reference>
<name>A0ABD1PQR7_9LAMI</name>
<evidence type="ECO:0000256" key="1">
    <source>
        <dbReference type="SAM" id="MobiDB-lite"/>
    </source>
</evidence>
<gene>
    <name evidence="2" type="ORF">Adt_42112</name>
</gene>
<evidence type="ECO:0008006" key="4">
    <source>
        <dbReference type="Google" id="ProtNLM"/>
    </source>
</evidence>
<organism evidence="2 3">
    <name type="scientific">Abeliophyllum distichum</name>
    <dbReference type="NCBI Taxonomy" id="126358"/>
    <lineage>
        <taxon>Eukaryota</taxon>
        <taxon>Viridiplantae</taxon>
        <taxon>Streptophyta</taxon>
        <taxon>Embryophyta</taxon>
        <taxon>Tracheophyta</taxon>
        <taxon>Spermatophyta</taxon>
        <taxon>Magnoliopsida</taxon>
        <taxon>eudicotyledons</taxon>
        <taxon>Gunneridae</taxon>
        <taxon>Pentapetalae</taxon>
        <taxon>asterids</taxon>
        <taxon>lamiids</taxon>
        <taxon>Lamiales</taxon>
        <taxon>Oleaceae</taxon>
        <taxon>Forsythieae</taxon>
        <taxon>Abeliophyllum</taxon>
    </lineage>
</organism>
<dbReference type="EMBL" id="JBFOLK010000013">
    <property type="protein sequence ID" value="KAL2466261.1"/>
    <property type="molecule type" value="Genomic_DNA"/>
</dbReference>
<dbReference type="AlphaFoldDB" id="A0ABD1PQR7"/>
<proteinExistence type="predicted"/>
<accession>A0ABD1PQR7</accession>
<comment type="caution">
    <text evidence="2">The sequence shown here is derived from an EMBL/GenBank/DDBJ whole genome shotgun (WGS) entry which is preliminary data.</text>
</comment>
<protein>
    <recommendedName>
        <fullName evidence="4">Gag-pol polyprotein</fullName>
    </recommendedName>
</protein>
<feature type="region of interest" description="Disordered" evidence="1">
    <location>
        <begin position="36"/>
        <end position="58"/>
    </location>
</feature>